<dbReference type="Gene3D" id="3.40.630.30">
    <property type="match status" value="1"/>
</dbReference>
<dbReference type="GO" id="GO:0016747">
    <property type="term" value="F:acyltransferase activity, transferring groups other than amino-acyl groups"/>
    <property type="evidence" value="ECO:0007669"/>
    <property type="project" value="InterPro"/>
</dbReference>
<dbReference type="InterPro" id="IPR013653">
    <property type="entry name" value="GCN5-like_dom"/>
</dbReference>
<evidence type="ECO:0000313" key="3">
    <source>
        <dbReference type="Proteomes" id="UP000653411"/>
    </source>
</evidence>
<reference evidence="2" key="2">
    <citation type="submission" date="2020-09" db="EMBL/GenBank/DDBJ databases">
        <authorList>
            <person name="Sun Q."/>
            <person name="Zhou Y."/>
        </authorList>
    </citation>
    <scope>NUCLEOTIDE SEQUENCE</scope>
    <source>
        <strain evidence="2">CGMCC 4.7110</strain>
    </source>
</reference>
<protein>
    <submittedName>
        <fullName evidence="2">N-acetyltransferase</fullName>
    </submittedName>
</protein>
<gene>
    <name evidence="2" type="ORF">GCM10011578_042490</name>
</gene>
<evidence type="ECO:0000313" key="2">
    <source>
        <dbReference type="EMBL" id="GGN14676.1"/>
    </source>
</evidence>
<dbReference type="PROSITE" id="PS51186">
    <property type="entry name" value="GNAT"/>
    <property type="match status" value="1"/>
</dbReference>
<organism evidence="2 3">
    <name type="scientific">Streptomyces fuscichromogenes</name>
    <dbReference type="NCBI Taxonomy" id="1324013"/>
    <lineage>
        <taxon>Bacteria</taxon>
        <taxon>Bacillati</taxon>
        <taxon>Actinomycetota</taxon>
        <taxon>Actinomycetes</taxon>
        <taxon>Kitasatosporales</taxon>
        <taxon>Streptomycetaceae</taxon>
        <taxon>Streptomyces</taxon>
    </lineage>
</organism>
<sequence length="300" mass="32880">MTPESLEPPENPLPDWHFTSDLDEFLDRAHDFLHARPDLHTVQLTVTEQLRRRGPRAYGDQPPFFGFLARSDGEVAAALLHTPPYALNATRLTADETEALVDRLLALGHPVPAFSAERAMAEAFAGEWERRTGVPGELRESMRLYRLVDPTPPAPAPEGRARVADASDRDLLIRWYEGFVADAGTRDGRDGGAWADFRLSYGGVTLWETPDGTPVSMAGVTPAVGGQVRVAPVYTPPRLRGRGYAGAVTTEVGRAALAAGAAEVLLFADLANRTSNALYQRIGYREVVDWAVYDFLEKAR</sequence>
<dbReference type="AlphaFoldDB" id="A0A917XEE7"/>
<dbReference type="Pfam" id="PF08445">
    <property type="entry name" value="FR47"/>
    <property type="match status" value="1"/>
</dbReference>
<proteinExistence type="predicted"/>
<dbReference type="InterPro" id="IPR016181">
    <property type="entry name" value="Acyl_CoA_acyltransferase"/>
</dbReference>
<feature type="domain" description="N-acetyltransferase" evidence="1">
    <location>
        <begin position="159"/>
        <end position="300"/>
    </location>
</feature>
<comment type="caution">
    <text evidence="2">The sequence shown here is derived from an EMBL/GenBank/DDBJ whole genome shotgun (WGS) entry which is preliminary data.</text>
</comment>
<evidence type="ECO:0000259" key="1">
    <source>
        <dbReference type="PROSITE" id="PS51186"/>
    </source>
</evidence>
<reference evidence="2" key="1">
    <citation type="journal article" date="2014" name="Int. J. Syst. Evol. Microbiol.">
        <title>Complete genome sequence of Corynebacterium casei LMG S-19264T (=DSM 44701T), isolated from a smear-ripened cheese.</title>
        <authorList>
            <consortium name="US DOE Joint Genome Institute (JGI-PGF)"/>
            <person name="Walter F."/>
            <person name="Albersmeier A."/>
            <person name="Kalinowski J."/>
            <person name="Ruckert C."/>
        </authorList>
    </citation>
    <scope>NUCLEOTIDE SEQUENCE</scope>
    <source>
        <strain evidence="2">CGMCC 4.7110</strain>
    </source>
</reference>
<dbReference type="SUPFAM" id="SSF55729">
    <property type="entry name" value="Acyl-CoA N-acyltransferases (Nat)"/>
    <property type="match status" value="1"/>
</dbReference>
<keyword evidence="3" id="KW-1185">Reference proteome</keyword>
<dbReference type="EMBL" id="BMML01000009">
    <property type="protein sequence ID" value="GGN14676.1"/>
    <property type="molecule type" value="Genomic_DNA"/>
</dbReference>
<dbReference type="InterPro" id="IPR000182">
    <property type="entry name" value="GNAT_dom"/>
</dbReference>
<accession>A0A917XEE7</accession>
<name>A0A917XEE7_9ACTN</name>
<dbReference type="Proteomes" id="UP000653411">
    <property type="component" value="Unassembled WGS sequence"/>
</dbReference>